<dbReference type="EMBL" id="DPVV01000321">
    <property type="protein sequence ID" value="HCL02693.1"/>
    <property type="molecule type" value="Genomic_DNA"/>
</dbReference>
<name>A0A3D2X7T0_9FIRM</name>
<dbReference type="Pfam" id="PF02416">
    <property type="entry name" value="TatA_B_E"/>
    <property type="match status" value="1"/>
</dbReference>
<keyword evidence="5" id="KW-1133">Transmembrane helix</keyword>
<keyword evidence="7" id="KW-0472">Membrane</keyword>
<keyword evidence="6" id="KW-0811">Translocation</keyword>
<dbReference type="InterPro" id="IPR003369">
    <property type="entry name" value="TatA/B/E"/>
</dbReference>
<dbReference type="PRINTS" id="PR01506">
    <property type="entry name" value="TATBPROTEIN"/>
</dbReference>
<evidence type="ECO:0000256" key="1">
    <source>
        <dbReference type="ARBA" id="ARBA00004167"/>
    </source>
</evidence>
<protein>
    <submittedName>
        <fullName evidence="9">Twin-arginine translocase subunit TatB</fullName>
    </submittedName>
</protein>
<dbReference type="Gene3D" id="1.20.5.3310">
    <property type="match status" value="1"/>
</dbReference>
<evidence type="ECO:0000313" key="9">
    <source>
        <dbReference type="EMBL" id="HCL02693.1"/>
    </source>
</evidence>
<dbReference type="AlphaFoldDB" id="A0A3D2X7T0"/>
<proteinExistence type="predicted"/>
<evidence type="ECO:0000313" key="10">
    <source>
        <dbReference type="Proteomes" id="UP000262969"/>
    </source>
</evidence>
<sequence>MFNIGMSEFILLLLIAFLVVGPKDLPKIARAIGKGVKYLGNLKEEFGEILNIEEEINTVKKDCEEIKDITKEVGQTSREITDAMNEAKKDLKNFNGVITDVKSAVE</sequence>
<evidence type="ECO:0000256" key="3">
    <source>
        <dbReference type="ARBA" id="ARBA00022692"/>
    </source>
</evidence>
<evidence type="ECO:0000256" key="2">
    <source>
        <dbReference type="ARBA" id="ARBA00022448"/>
    </source>
</evidence>
<evidence type="ECO:0000256" key="6">
    <source>
        <dbReference type="ARBA" id="ARBA00023010"/>
    </source>
</evidence>
<keyword evidence="4" id="KW-0653">Protein transport</keyword>
<comment type="subcellular location">
    <subcellularLocation>
        <location evidence="1">Membrane</location>
        <topology evidence="1">Single-pass membrane protein</topology>
    </subcellularLocation>
</comment>
<keyword evidence="2" id="KW-0813">Transport</keyword>
<feature type="coiled-coil region" evidence="8">
    <location>
        <begin position="49"/>
        <end position="86"/>
    </location>
</feature>
<dbReference type="PANTHER" id="PTHR33162">
    <property type="entry name" value="SEC-INDEPENDENT PROTEIN TRANSLOCASE PROTEIN TATA, CHLOROPLASTIC"/>
    <property type="match status" value="1"/>
</dbReference>
<dbReference type="Proteomes" id="UP000262969">
    <property type="component" value="Unassembled WGS sequence"/>
</dbReference>
<dbReference type="PANTHER" id="PTHR33162:SF1">
    <property type="entry name" value="SEC-INDEPENDENT PROTEIN TRANSLOCASE PROTEIN TATA, CHLOROPLASTIC"/>
    <property type="match status" value="1"/>
</dbReference>
<comment type="caution">
    <text evidence="9">The sequence shown here is derived from an EMBL/GenBank/DDBJ whole genome shotgun (WGS) entry which is preliminary data.</text>
</comment>
<keyword evidence="3" id="KW-0812">Transmembrane</keyword>
<organism evidence="9 10">
    <name type="scientific">Lachnoclostridium phytofermentans</name>
    <dbReference type="NCBI Taxonomy" id="66219"/>
    <lineage>
        <taxon>Bacteria</taxon>
        <taxon>Bacillati</taxon>
        <taxon>Bacillota</taxon>
        <taxon>Clostridia</taxon>
        <taxon>Lachnospirales</taxon>
        <taxon>Lachnospiraceae</taxon>
    </lineage>
</organism>
<accession>A0A3D2X7T0</accession>
<dbReference type="GO" id="GO:0015031">
    <property type="term" value="P:protein transport"/>
    <property type="evidence" value="ECO:0007669"/>
    <property type="project" value="UniProtKB-KW"/>
</dbReference>
<evidence type="ECO:0000256" key="8">
    <source>
        <dbReference type="SAM" id="Coils"/>
    </source>
</evidence>
<evidence type="ECO:0000256" key="7">
    <source>
        <dbReference type="ARBA" id="ARBA00023136"/>
    </source>
</evidence>
<dbReference type="GO" id="GO:0016020">
    <property type="term" value="C:membrane"/>
    <property type="evidence" value="ECO:0007669"/>
    <property type="project" value="UniProtKB-SubCell"/>
</dbReference>
<reference evidence="9 10" key="1">
    <citation type="journal article" date="2018" name="Nat. Biotechnol.">
        <title>A standardized bacterial taxonomy based on genome phylogeny substantially revises the tree of life.</title>
        <authorList>
            <person name="Parks D.H."/>
            <person name="Chuvochina M."/>
            <person name="Waite D.W."/>
            <person name="Rinke C."/>
            <person name="Skarshewski A."/>
            <person name="Chaumeil P.A."/>
            <person name="Hugenholtz P."/>
        </authorList>
    </citation>
    <scope>NUCLEOTIDE SEQUENCE [LARGE SCALE GENOMIC DNA]</scope>
    <source>
        <strain evidence="9">UBA11728</strain>
    </source>
</reference>
<gene>
    <name evidence="9" type="ORF">DHW61_09835</name>
</gene>
<evidence type="ECO:0000256" key="4">
    <source>
        <dbReference type="ARBA" id="ARBA00022927"/>
    </source>
</evidence>
<keyword evidence="8" id="KW-0175">Coiled coil</keyword>
<evidence type="ECO:0000256" key="5">
    <source>
        <dbReference type="ARBA" id="ARBA00022989"/>
    </source>
</evidence>